<gene>
    <name evidence="1" type="ORF">WA026_016654</name>
</gene>
<proteinExistence type="predicted"/>
<organism evidence="1 2">
    <name type="scientific">Henosepilachna vigintioctopunctata</name>
    <dbReference type="NCBI Taxonomy" id="420089"/>
    <lineage>
        <taxon>Eukaryota</taxon>
        <taxon>Metazoa</taxon>
        <taxon>Ecdysozoa</taxon>
        <taxon>Arthropoda</taxon>
        <taxon>Hexapoda</taxon>
        <taxon>Insecta</taxon>
        <taxon>Pterygota</taxon>
        <taxon>Neoptera</taxon>
        <taxon>Endopterygota</taxon>
        <taxon>Coleoptera</taxon>
        <taxon>Polyphaga</taxon>
        <taxon>Cucujiformia</taxon>
        <taxon>Coccinelloidea</taxon>
        <taxon>Coccinellidae</taxon>
        <taxon>Epilachninae</taxon>
        <taxon>Epilachnini</taxon>
        <taxon>Henosepilachna</taxon>
    </lineage>
</organism>
<sequence length="123" mass="14087">MYSFFNTPKRKSVSMDAIENSSDTPQARSLKRLSATRWISKYDAINDFSEPLPYVHEDLETICSWNDSTSSDAKILLNAMDFEISEIFGYGLPLCKLFQKESSDLKECVLSAEFAIQELKELR</sequence>
<evidence type="ECO:0000313" key="2">
    <source>
        <dbReference type="Proteomes" id="UP001431783"/>
    </source>
</evidence>
<dbReference type="EMBL" id="JARQZJ010000100">
    <property type="protein sequence ID" value="KAK9886382.1"/>
    <property type="molecule type" value="Genomic_DNA"/>
</dbReference>
<accession>A0AAW1V266</accession>
<name>A0AAW1V266_9CUCU</name>
<comment type="caution">
    <text evidence="1">The sequence shown here is derived from an EMBL/GenBank/DDBJ whole genome shotgun (WGS) entry which is preliminary data.</text>
</comment>
<keyword evidence="2" id="KW-1185">Reference proteome</keyword>
<evidence type="ECO:0000313" key="1">
    <source>
        <dbReference type="EMBL" id="KAK9886382.1"/>
    </source>
</evidence>
<dbReference type="AlphaFoldDB" id="A0AAW1V266"/>
<dbReference type="Proteomes" id="UP001431783">
    <property type="component" value="Unassembled WGS sequence"/>
</dbReference>
<reference evidence="1 2" key="1">
    <citation type="submission" date="2023-03" db="EMBL/GenBank/DDBJ databases">
        <title>Genome insight into feeding habits of ladybird beetles.</title>
        <authorList>
            <person name="Li H.-S."/>
            <person name="Huang Y.-H."/>
            <person name="Pang H."/>
        </authorList>
    </citation>
    <scope>NUCLEOTIDE SEQUENCE [LARGE SCALE GENOMIC DNA]</scope>
    <source>
        <strain evidence="1">SYSU_2023b</strain>
        <tissue evidence="1">Whole body</tissue>
    </source>
</reference>
<protein>
    <submittedName>
        <fullName evidence="1">Uncharacterized protein</fullName>
    </submittedName>
</protein>